<keyword evidence="3" id="KW-0472">Membrane</keyword>
<sequence>MYTCSSNSFELAAIMWYGCYCLNISQSVIHNVIQDNYRCALEGDHSLGTYYWAFHYDVTGSCEHPGDVANGSWSSTSTYLGSRLTLTCQPGYVINGSKSIDCKPNDDAHKSDWDKKIPHCQSLPRTTLQPPASEVHVRKGRSVFVPTLVISVVLVVLLVSILMSCRYSKEKRCRTACRRNEDDINQVESSVASPSPEVSQVIHTYADMSDIPTRETDGPNASRLPSASLSLSSVSSNLRQTARMMPTTAVVTDTDVDDYGYTLPGSESMMTSASASMVDRCPIDDDIDEYGYQIPRKREESYYTELI</sequence>
<dbReference type="SUPFAM" id="SSF57535">
    <property type="entry name" value="Complement control module/SCR domain"/>
    <property type="match status" value="1"/>
</dbReference>
<name>A0A7M7NI96_STRPU</name>
<dbReference type="GeneID" id="105446782"/>
<dbReference type="SMART" id="SM00032">
    <property type="entry name" value="CCP"/>
    <property type="match status" value="1"/>
</dbReference>
<dbReference type="AlphaFoldDB" id="A0A7M7NI96"/>
<dbReference type="Gene3D" id="2.10.70.10">
    <property type="entry name" value="Complement Module, domain 1"/>
    <property type="match status" value="1"/>
</dbReference>
<dbReference type="Pfam" id="PF00084">
    <property type="entry name" value="Sushi"/>
    <property type="match status" value="1"/>
</dbReference>
<dbReference type="CDD" id="cd00033">
    <property type="entry name" value="CCP"/>
    <property type="match status" value="1"/>
</dbReference>
<keyword evidence="3" id="KW-1133">Transmembrane helix</keyword>
<evidence type="ECO:0000313" key="6">
    <source>
        <dbReference type="Proteomes" id="UP000007110"/>
    </source>
</evidence>
<reference evidence="6" key="1">
    <citation type="submission" date="2015-02" db="EMBL/GenBank/DDBJ databases">
        <title>Genome sequencing for Strongylocentrotus purpuratus.</title>
        <authorList>
            <person name="Murali S."/>
            <person name="Liu Y."/>
            <person name="Vee V."/>
            <person name="English A."/>
            <person name="Wang M."/>
            <person name="Skinner E."/>
            <person name="Han Y."/>
            <person name="Muzny D.M."/>
            <person name="Worley K.C."/>
            <person name="Gibbs R.A."/>
        </authorList>
    </citation>
    <scope>NUCLEOTIDE SEQUENCE</scope>
</reference>
<accession>A0A7M7NI96</accession>
<evidence type="ECO:0000259" key="4">
    <source>
        <dbReference type="PROSITE" id="PS50923"/>
    </source>
</evidence>
<dbReference type="InterPro" id="IPR000436">
    <property type="entry name" value="Sushi_SCR_CCP_dom"/>
</dbReference>
<dbReference type="EnsemblMetazoa" id="XM_030981143">
    <property type="protein sequence ID" value="XP_030837003"/>
    <property type="gene ID" value="LOC105446782"/>
</dbReference>
<dbReference type="Proteomes" id="UP000007110">
    <property type="component" value="Unassembled WGS sequence"/>
</dbReference>
<dbReference type="InParanoid" id="A0A7M7NI96"/>
<evidence type="ECO:0000256" key="3">
    <source>
        <dbReference type="SAM" id="Phobius"/>
    </source>
</evidence>
<dbReference type="RefSeq" id="XP_030837003.1">
    <property type="nucleotide sequence ID" value="XM_030981143.1"/>
</dbReference>
<evidence type="ECO:0000256" key="1">
    <source>
        <dbReference type="ARBA" id="ARBA00023157"/>
    </source>
</evidence>
<evidence type="ECO:0000256" key="2">
    <source>
        <dbReference type="PROSITE-ProRule" id="PRU00302"/>
    </source>
</evidence>
<feature type="domain" description="Sushi" evidence="4">
    <location>
        <begin position="60"/>
        <end position="122"/>
    </location>
</feature>
<keyword evidence="3" id="KW-0812">Transmembrane</keyword>
<keyword evidence="2" id="KW-0768">Sushi</keyword>
<protein>
    <recommendedName>
        <fullName evidence="4">Sushi domain-containing protein</fullName>
    </recommendedName>
</protein>
<comment type="caution">
    <text evidence="2">Lacks conserved residue(s) required for the propagation of feature annotation.</text>
</comment>
<organism evidence="5 6">
    <name type="scientific">Strongylocentrotus purpuratus</name>
    <name type="common">Purple sea urchin</name>
    <dbReference type="NCBI Taxonomy" id="7668"/>
    <lineage>
        <taxon>Eukaryota</taxon>
        <taxon>Metazoa</taxon>
        <taxon>Echinodermata</taxon>
        <taxon>Eleutherozoa</taxon>
        <taxon>Echinozoa</taxon>
        <taxon>Echinoidea</taxon>
        <taxon>Euechinoidea</taxon>
        <taxon>Echinacea</taxon>
        <taxon>Camarodonta</taxon>
        <taxon>Echinidea</taxon>
        <taxon>Strongylocentrotidae</taxon>
        <taxon>Strongylocentrotus</taxon>
    </lineage>
</organism>
<dbReference type="KEGG" id="spu:105446782"/>
<keyword evidence="1" id="KW-1015">Disulfide bond</keyword>
<dbReference type="InterPro" id="IPR035976">
    <property type="entry name" value="Sushi/SCR/CCP_sf"/>
</dbReference>
<feature type="transmembrane region" description="Helical" evidence="3">
    <location>
        <begin position="143"/>
        <end position="165"/>
    </location>
</feature>
<evidence type="ECO:0000313" key="5">
    <source>
        <dbReference type="EnsemblMetazoa" id="XP_030837003"/>
    </source>
</evidence>
<dbReference type="PROSITE" id="PS50923">
    <property type="entry name" value="SUSHI"/>
    <property type="match status" value="1"/>
</dbReference>
<proteinExistence type="predicted"/>
<reference evidence="5" key="2">
    <citation type="submission" date="2021-01" db="UniProtKB">
        <authorList>
            <consortium name="EnsemblMetazoa"/>
        </authorList>
    </citation>
    <scope>IDENTIFICATION</scope>
</reference>
<keyword evidence="6" id="KW-1185">Reference proteome</keyword>
<dbReference type="OrthoDB" id="6103690at2759"/>